<dbReference type="EMBL" id="CP098502">
    <property type="protein sequence ID" value="UTI65012.1"/>
    <property type="molecule type" value="Genomic_DNA"/>
</dbReference>
<accession>A0ABY5DVX8</accession>
<sequence>MMRPEDAVPAAREAATAAKARGEYDLDLSGFAIAPTDRVSVEQLMEWAVIEPDESYMRSTRRFGAPITWLKKLLLRGLQQHFNQLTMLQARYNLHLLVRLTELEDQVRDLEWENASLRRRVGGETAVRTEDRAPGAPGAAGATDGPARA</sequence>
<feature type="coiled-coil region" evidence="1">
    <location>
        <begin position="93"/>
        <end position="120"/>
    </location>
</feature>
<gene>
    <name evidence="3" type="ORF">NBH00_02105</name>
</gene>
<evidence type="ECO:0000256" key="1">
    <source>
        <dbReference type="SAM" id="Coils"/>
    </source>
</evidence>
<keyword evidence="1" id="KW-0175">Coiled coil</keyword>
<reference evidence="3 4" key="1">
    <citation type="submission" date="2022-06" db="EMBL/GenBank/DDBJ databases">
        <title>Paraconexibacter antarcticus.</title>
        <authorList>
            <person name="Kim C.S."/>
        </authorList>
    </citation>
    <scope>NUCLEOTIDE SEQUENCE [LARGE SCALE GENOMIC DNA]</scope>
    <source>
        <strain evidence="3 4">02-257</strain>
    </source>
</reference>
<name>A0ABY5DVX8_9ACTN</name>
<dbReference type="RefSeq" id="WP_254571704.1">
    <property type="nucleotide sequence ID" value="NZ_CP098502.1"/>
</dbReference>
<organism evidence="3 4">
    <name type="scientific">Paraconexibacter antarcticus</name>
    <dbReference type="NCBI Taxonomy" id="2949664"/>
    <lineage>
        <taxon>Bacteria</taxon>
        <taxon>Bacillati</taxon>
        <taxon>Actinomycetota</taxon>
        <taxon>Thermoleophilia</taxon>
        <taxon>Solirubrobacterales</taxon>
        <taxon>Paraconexibacteraceae</taxon>
        <taxon>Paraconexibacter</taxon>
    </lineage>
</organism>
<evidence type="ECO:0000313" key="3">
    <source>
        <dbReference type="EMBL" id="UTI65012.1"/>
    </source>
</evidence>
<evidence type="ECO:0000313" key="4">
    <source>
        <dbReference type="Proteomes" id="UP001056035"/>
    </source>
</evidence>
<feature type="compositionally biased region" description="Low complexity" evidence="2">
    <location>
        <begin position="134"/>
        <end position="149"/>
    </location>
</feature>
<evidence type="ECO:0000256" key="2">
    <source>
        <dbReference type="SAM" id="MobiDB-lite"/>
    </source>
</evidence>
<feature type="region of interest" description="Disordered" evidence="2">
    <location>
        <begin position="123"/>
        <end position="149"/>
    </location>
</feature>
<protein>
    <submittedName>
        <fullName evidence="3">Uncharacterized protein</fullName>
    </submittedName>
</protein>
<keyword evidence="4" id="KW-1185">Reference proteome</keyword>
<proteinExistence type="predicted"/>
<dbReference type="Proteomes" id="UP001056035">
    <property type="component" value="Chromosome"/>
</dbReference>